<dbReference type="PROSITE" id="PS50853">
    <property type="entry name" value="FN3"/>
    <property type="match status" value="1"/>
</dbReference>
<evidence type="ECO:0000256" key="1">
    <source>
        <dbReference type="ARBA" id="ARBA00023295"/>
    </source>
</evidence>
<reference evidence="5" key="1">
    <citation type="journal article" date="2019" name="Int. J. Syst. Evol. Microbiol.">
        <title>The Global Catalogue of Microorganisms (GCM) 10K type strain sequencing project: providing services to taxonomists for standard genome sequencing and annotation.</title>
        <authorList>
            <consortium name="The Broad Institute Genomics Platform"/>
            <consortium name="The Broad Institute Genome Sequencing Center for Infectious Disease"/>
            <person name="Wu L."/>
            <person name="Ma J."/>
        </authorList>
    </citation>
    <scope>NUCLEOTIDE SEQUENCE [LARGE SCALE GENOMIC DNA]</scope>
    <source>
        <strain evidence="5">JCM 18956</strain>
    </source>
</reference>
<protein>
    <recommendedName>
        <fullName evidence="3">Fibronectin type-III domain-containing protein</fullName>
    </recommendedName>
</protein>
<keyword evidence="2" id="KW-0624">Polysaccharide degradation</keyword>
<comment type="caution">
    <text evidence="4">The sequence shown here is derived from an EMBL/GenBank/DDBJ whole genome shotgun (WGS) entry which is preliminary data.</text>
</comment>
<dbReference type="InterPro" id="IPR003961">
    <property type="entry name" value="FN3_dom"/>
</dbReference>
<evidence type="ECO:0000259" key="3">
    <source>
        <dbReference type="PROSITE" id="PS50853"/>
    </source>
</evidence>
<keyword evidence="2" id="KW-0119">Carbohydrate metabolism</keyword>
<dbReference type="SUPFAM" id="SSF49265">
    <property type="entry name" value="Fibronectin type III"/>
    <property type="match status" value="1"/>
</dbReference>
<dbReference type="RefSeq" id="WP_345375099.1">
    <property type="nucleotide sequence ID" value="NZ_BAABLM010000002.1"/>
</dbReference>
<proteinExistence type="predicted"/>
<evidence type="ECO:0000313" key="5">
    <source>
        <dbReference type="Proteomes" id="UP001501295"/>
    </source>
</evidence>
<dbReference type="Proteomes" id="UP001501295">
    <property type="component" value="Unassembled WGS sequence"/>
</dbReference>
<organism evidence="4 5">
    <name type="scientific">Frondihabitans cladoniiphilus</name>
    <dbReference type="NCBI Taxonomy" id="715785"/>
    <lineage>
        <taxon>Bacteria</taxon>
        <taxon>Bacillati</taxon>
        <taxon>Actinomycetota</taxon>
        <taxon>Actinomycetes</taxon>
        <taxon>Micrococcales</taxon>
        <taxon>Microbacteriaceae</taxon>
        <taxon>Frondihabitans</taxon>
    </lineage>
</organism>
<keyword evidence="5" id="KW-1185">Reference proteome</keyword>
<sequence length="527" mass="53713">MVTRRLKLAFGVMGVLALGIAGVVTAPMAAIADATVTNPVFAFDSGFSPLQTPHYPSQESAFAFGPDVTVDFATSSNIDMSVPGSDAGANTIQVTTNPGESIRAGVFTLTGNPNVPGPFVSVGGNALTGRIDVLDIASNAAGSVTRFDAVLLSYPENAGASQYGEIRFGETEPAVQVLQPHLEFAKTAVGGARVLAVEHLRNTQSTAVKVGTISVTGGATSDYTISHDACSGTTLAAGTTCSFLAGFSASKGGPRNATISVPVGSTTQTISATGSGAVGTNSITTTWPDDADHPVTQTEVNGPQYELAVSPTNSTGWDWYASQTYSTADLPDQVEFNPANGATTITVGTSPVQALQDVTNPYYDLGYPGAELDRPGESCSSFSGVRFGTETVHSFALGADGLPTMASIDLTGTCSGETSTTTAQLRWQVRSDVTAPAAVRSISMTNGTTRTVMWAQSTSKDTSYDVVRVVEGDGSGATPGAGSAVKFGLTTSAVLPSLRKGVAYTVVAFAVDGTGNVSAPAVAHIVG</sequence>
<name>A0ABP8VUR5_9MICO</name>
<dbReference type="InterPro" id="IPR013783">
    <property type="entry name" value="Ig-like_fold"/>
</dbReference>
<accession>A0ABP8VUR5</accession>
<keyword evidence="1" id="KW-0326">Glycosidase</keyword>
<dbReference type="Gene3D" id="2.60.40.10">
    <property type="entry name" value="Immunoglobulins"/>
    <property type="match status" value="1"/>
</dbReference>
<feature type="domain" description="Fibronectin type-III" evidence="3">
    <location>
        <begin position="435"/>
        <end position="527"/>
    </location>
</feature>
<gene>
    <name evidence="4" type="ORF">GCM10025780_15570</name>
</gene>
<dbReference type="EMBL" id="BAABLM010000002">
    <property type="protein sequence ID" value="GAA4672312.1"/>
    <property type="molecule type" value="Genomic_DNA"/>
</dbReference>
<keyword evidence="1" id="KW-0378">Hydrolase</keyword>
<evidence type="ECO:0000256" key="2">
    <source>
        <dbReference type="ARBA" id="ARBA00023326"/>
    </source>
</evidence>
<dbReference type="InterPro" id="IPR036116">
    <property type="entry name" value="FN3_sf"/>
</dbReference>
<evidence type="ECO:0000313" key="4">
    <source>
        <dbReference type="EMBL" id="GAA4672312.1"/>
    </source>
</evidence>